<evidence type="ECO:0000313" key="1">
    <source>
        <dbReference type="EMBL" id="SOX54882.1"/>
    </source>
</evidence>
<dbReference type="Proteomes" id="UP000236318">
    <property type="component" value="Unassembled WGS sequence"/>
</dbReference>
<dbReference type="EMBL" id="FXEG02000003">
    <property type="protein sequence ID" value="SOX54882.1"/>
    <property type="molecule type" value="Genomic_DNA"/>
</dbReference>
<dbReference type="AlphaFoldDB" id="A0A2K4YDM2"/>
<gene>
    <name evidence="1" type="ORF">MAAFP003_3561</name>
</gene>
<protein>
    <submittedName>
        <fullName evidence="1">Uncharacterized protein</fullName>
    </submittedName>
</protein>
<dbReference type="RefSeq" id="WP_243394162.1">
    <property type="nucleotide sequence ID" value="NZ_FXEG02000003.1"/>
</dbReference>
<organism evidence="1 2">
    <name type="scientific">Mycobacterium ahvazicum</name>
    <dbReference type="NCBI Taxonomy" id="1964395"/>
    <lineage>
        <taxon>Bacteria</taxon>
        <taxon>Bacillati</taxon>
        <taxon>Actinomycetota</taxon>
        <taxon>Actinomycetes</taxon>
        <taxon>Mycobacteriales</taxon>
        <taxon>Mycobacteriaceae</taxon>
        <taxon>Mycobacterium</taxon>
        <taxon>Mycobacterium simiae complex</taxon>
    </lineage>
</organism>
<proteinExistence type="predicted"/>
<sequence>MLLLANGFAELEPDVLGPDAWCEPHAVTATQHTPMVAFNRNMGTSQWQISQAMPSLSRSRGAR</sequence>
<keyword evidence="2" id="KW-1185">Reference proteome</keyword>
<comment type="caution">
    <text evidence="1">The sequence shown here is derived from an EMBL/GenBank/DDBJ whole genome shotgun (WGS) entry which is preliminary data.</text>
</comment>
<name>A0A2K4YDM2_9MYCO</name>
<reference evidence="1" key="1">
    <citation type="submission" date="2018-01" db="EMBL/GenBank/DDBJ databases">
        <authorList>
            <consortium name="Urmite Genomes"/>
        </authorList>
    </citation>
    <scope>NUCLEOTIDE SEQUENCE [LARGE SCALE GENOMIC DNA]</scope>
    <source>
        <strain evidence="1">AFP003</strain>
    </source>
</reference>
<accession>A0A2K4YDM2</accession>
<evidence type="ECO:0000313" key="2">
    <source>
        <dbReference type="Proteomes" id="UP000236318"/>
    </source>
</evidence>